<keyword evidence="2" id="KW-1185">Reference proteome</keyword>
<evidence type="ECO:0000313" key="2">
    <source>
        <dbReference type="Proteomes" id="UP001056120"/>
    </source>
</evidence>
<sequence length="439" mass="49965">MNTCYSCGKPGHIATNCPNKSGLRCYKCGELGHRIIECPTLKIFTLVSIKDGKEKEAPKAKTRAYTLTTEEAKSLPDVVSGTFLVNNVPATVLFYSGASRSFVSLDFYPSLDRPTVRLNETFEVETAIGKTMKVAEVIQDCFINLEGHKFLVRLYPMILEGFNVVLGMDWLAAKDAQIICNQKAVQIQNPGGNWITIHGDKLIPAIRIISMIKAVKFMTRGNEAYLAYAIDSKEKTKELKDMPVVCDFPDVFLEELPGIPPEREVEFRIDLVPGAKPVVKATYRLAPSEMKELMSQLQELLDRGFIRPSISPWRAPVLFVKKKDRSMRMCIDYRELNKLTIKNKHPLPRIDDLFDQLQGASWFSKIDLRSGYHQLKIRDEDIPKTAFRTRYGHYEFLVMSFDLTNAPAAFMDLMNRVCRPMLDRSVIVFIDDILIYSKN</sequence>
<name>A0ACB9E819_9ASTR</name>
<reference evidence="2" key="1">
    <citation type="journal article" date="2022" name="Mol. Ecol. Resour.">
        <title>The genomes of chicory, endive, great burdock and yacon provide insights into Asteraceae palaeo-polyploidization history and plant inulin production.</title>
        <authorList>
            <person name="Fan W."/>
            <person name="Wang S."/>
            <person name="Wang H."/>
            <person name="Wang A."/>
            <person name="Jiang F."/>
            <person name="Liu H."/>
            <person name="Zhao H."/>
            <person name="Xu D."/>
            <person name="Zhang Y."/>
        </authorList>
    </citation>
    <scope>NUCLEOTIDE SEQUENCE [LARGE SCALE GENOMIC DNA]</scope>
    <source>
        <strain evidence="2">cv. Yunnan</strain>
    </source>
</reference>
<evidence type="ECO:0000313" key="1">
    <source>
        <dbReference type="EMBL" id="KAI3754587.1"/>
    </source>
</evidence>
<comment type="caution">
    <text evidence="1">The sequence shown here is derived from an EMBL/GenBank/DDBJ whole genome shotgun (WGS) entry which is preliminary data.</text>
</comment>
<protein>
    <submittedName>
        <fullName evidence="1">Uncharacterized protein</fullName>
    </submittedName>
</protein>
<gene>
    <name evidence="1" type="ORF">L1987_54374</name>
</gene>
<accession>A0ACB9E819</accession>
<reference evidence="1 2" key="2">
    <citation type="journal article" date="2022" name="Mol. Ecol. Resour.">
        <title>The genomes of chicory, endive, great burdock and yacon provide insights into Asteraceae paleo-polyploidization history and plant inulin production.</title>
        <authorList>
            <person name="Fan W."/>
            <person name="Wang S."/>
            <person name="Wang H."/>
            <person name="Wang A."/>
            <person name="Jiang F."/>
            <person name="Liu H."/>
            <person name="Zhao H."/>
            <person name="Xu D."/>
            <person name="Zhang Y."/>
        </authorList>
    </citation>
    <scope>NUCLEOTIDE SEQUENCE [LARGE SCALE GENOMIC DNA]</scope>
    <source>
        <strain evidence="2">cv. Yunnan</strain>
        <tissue evidence="1">Leaves</tissue>
    </source>
</reference>
<dbReference type="Proteomes" id="UP001056120">
    <property type="component" value="Linkage Group LG18"/>
</dbReference>
<organism evidence="1 2">
    <name type="scientific">Smallanthus sonchifolius</name>
    <dbReference type="NCBI Taxonomy" id="185202"/>
    <lineage>
        <taxon>Eukaryota</taxon>
        <taxon>Viridiplantae</taxon>
        <taxon>Streptophyta</taxon>
        <taxon>Embryophyta</taxon>
        <taxon>Tracheophyta</taxon>
        <taxon>Spermatophyta</taxon>
        <taxon>Magnoliopsida</taxon>
        <taxon>eudicotyledons</taxon>
        <taxon>Gunneridae</taxon>
        <taxon>Pentapetalae</taxon>
        <taxon>asterids</taxon>
        <taxon>campanulids</taxon>
        <taxon>Asterales</taxon>
        <taxon>Asteraceae</taxon>
        <taxon>Asteroideae</taxon>
        <taxon>Heliantheae alliance</taxon>
        <taxon>Millerieae</taxon>
        <taxon>Smallanthus</taxon>
    </lineage>
</organism>
<proteinExistence type="predicted"/>
<dbReference type="EMBL" id="CM042035">
    <property type="protein sequence ID" value="KAI3754587.1"/>
    <property type="molecule type" value="Genomic_DNA"/>
</dbReference>